<feature type="signal peptide" evidence="1">
    <location>
        <begin position="1"/>
        <end position="28"/>
    </location>
</feature>
<reference evidence="2 3" key="1">
    <citation type="journal article" date="2018" name="Science">
        <title>The opium poppy genome and morphinan production.</title>
        <authorList>
            <person name="Guo L."/>
            <person name="Winzer T."/>
            <person name="Yang X."/>
            <person name="Li Y."/>
            <person name="Ning Z."/>
            <person name="He Z."/>
            <person name="Teodor R."/>
            <person name="Lu Y."/>
            <person name="Bowser T.A."/>
            <person name="Graham I.A."/>
            <person name="Ye K."/>
        </authorList>
    </citation>
    <scope>NUCLEOTIDE SEQUENCE [LARGE SCALE GENOMIC DNA]</scope>
    <source>
        <strain evidence="3">cv. HN1</strain>
        <tissue evidence="2">Leaves</tissue>
    </source>
</reference>
<dbReference type="EMBL" id="CM010716">
    <property type="protein sequence ID" value="RZC52689.1"/>
    <property type="molecule type" value="Genomic_DNA"/>
</dbReference>
<evidence type="ECO:0000313" key="2">
    <source>
        <dbReference type="EMBL" id="RZC52689.1"/>
    </source>
</evidence>
<evidence type="ECO:0000256" key="1">
    <source>
        <dbReference type="SAM" id="SignalP"/>
    </source>
</evidence>
<dbReference type="AlphaFoldDB" id="A0A4Y7IYW4"/>
<dbReference type="Proteomes" id="UP000316621">
    <property type="component" value="Chromosome 2"/>
</dbReference>
<feature type="chain" id="PRO_5021461528" description="Knottin scorpion toxin-like domain-containing protein" evidence="1">
    <location>
        <begin position="29"/>
        <end position="77"/>
    </location>
</feature>
<evidence type="ECO:0008006" key="4">
    <source>
        <dbReference type="Google" id="ProtNLM"/>
    </source>
</evidence>
<keyword evidence="1" id="KW-0732">Signal</keyword>
<organism evidence="2 3">
    <name type="scientific">Papaver somniferum</name>
    <name type="common">Opium poppy</name>
    <dbReference type="NCBI Taxonomy" id="3469"/>
    <lineage>
        <taxon>Eukaryota</taxon>
        <taxon>Viridiplantae</taxon>
        <taxon>Streptophyta</taxon>
        <taxon>Embryophyta</taxon>
        <taxon>Tracheophyta</taxon>
        <taxon>Spermatophyta</taxon>
        <taxon>Magnoliopsida</taxon>
        <taxon>Ranunculales</taxon>
        <taxon>Papaveraceae</taxon>
        <taxon>Papaveroideae</taxon>
        <taxon>Papaver</taxon>
    </lineage>
</organism>
<name>A0A4Y7IYW4_PAPSO</name>
<proteinExistence type="predicted"/>
<accession>A0A4Y7IYW4</accession>
<sequence length="77" mass="8556">MARINICLGSFLFVLIVMATSYPKMVSAEDCVDIRWNLGEDCSRFCKDICNFATPGDIGSCASDNYCWCCKNPQATQ</sequence>
<protein>
    <recommendedName>
        <fullName evidence="4">Knottin scorpion toxin-like domain-containing protein</fullName>
    </recommendedName>
</protein>
<evidence type="ECO:0000313" key="3">
    <source>
        <dbReference type="Proteomes" id="UP000316621"/>
    </source>
</evidence>
<dbReference type="Gramene" id="RZC52689">
    <property type="protein sequence ID" value="RZC52689"/>
    <property type="gene ID" value="C5167_021099"/>
</dbReference>
<keyword evidence="3" id="KW-1185">Reference proteome</keyword>
<gene>
    <name evidence="2" type="ORF">C5167_021099</name>
</gene>